<evidence type="ECO:0000313" key="7">
    <source>
        <dbReference type="Proteomes" id="UP000220340"/>
    </source>
</evidence>
<dbReference type="EMBL" id="MIJD01000040">
    <property type="protein sequence ID" value="OPE55249.1"/>
    <property type="molecule type" value="Genomic_DNA"/>
</dbReference>
<gene>
    <name evidence="4" type="ORF">BV510_06085</name>
    <name evidence="5" type="ORF">CRI78_23285</name>
</gene>
<evidence type="ECO:0000313" key="5">
    <source>
        <dbReference type="EMBL" id="PEG52099.1"/>
    </source>
</evidence>
<dbReference type="Proteomes" id="UP000191039">
    <property type="component" value="Unassembled WGS sequence"/>
</dbReference>
<feature type="domain" description="HTH tetR-type" evidence="3">
    <location>
        <begin position="12"/>
        <end position="72"/>
    </location>
</feature>
<evidence type="ECO:0000256" key="2">
    <source>
        <dbReference type="PROSITE-ProRule" id="PRU00335"/>
    </source>
</evidence>
<keyword evidence="7" id="KW-1185">Reference proteome</keyword>
<dbReference type="Gene3D" id="1.10.357.10">
    <property type="entry name" value="Tetracycline Repressor, domain 2"/>
    <property type="match status" value="1"/>
</dbReference>
<name>A0A1Q4HMF6_9MYCO</name>
<dbReference type="AlphaFoldDB" id="A0A1Q4HMF6"/>
<sequence length="230" mass="24816">MPAAFGEDANDDHVKVRLIAAAEEELIANGTGGLQMAAIAKRAGVSRATAFRRLGSLSDVVVLVAIRRAQRYIDAVQQLMAAETGVFSKLEVALIYSARELPTDVSIAAMITEYSATAHDPRVHEAAVGAMGEVVREGMRAGEIRTDIEFDDLIEFLVEQTYLAAEGPDRSEDAVRKRFRQWIIPAVEARRGPGGEIISRVTEIENAVSAALAAVQGLTGQLQEGQTRDK</sequence>
<organism evidence="4 6">
    <name type="scientific">Mycolicibacterium diernhoferi</name>
    <dbReference type="NCBI Taxonomy" id="1801"/>
    <lineage>
        <taxon>Bacteria</taxon>
        <taxon>Bacillati</taxon>
        <taxon>Actinomycetota</taxon>
        <taxon>Actinomycetes</taxon>
        <taxon>Mycobacteriales</taxon>
        <taxon>Mycobacteriaceae</taxon>
        <taxon>Mycolicibacterium</taxon>
    </lineage>
</organism>
<evidence type="ECO:0000313" key="4">
    <source>
        <dbReference type="EMBL" id="OPE55249.1"/>
    </source>
</evidence>
<reference evidence="4 6" key="1">
    <citation type="submission" date="2016-09" db="EMBL/GenBank/DDBJ databases">
        <title>genome sequences of unsequenced Mycobacteria.</title>
        <authorList>
            <person name="Greninger A.L."/>
            <person name="Jerome K.R."/>
            <person name="Mcnair B."/>
            <person name="Wallis C."/>
            <person name="Fang F."/>
        </authorList>
    </citation>
    <scope>NUCLEOTIDE SEQUENCE [LARGE SCALE GENOMIC DNA]</scope>
    <source>
        <strain evidence="4 6">BM1</strain>
    </source>
</reference>
<evidence type="ECO:0000256" key="1">
    <source>
        <dbReference type="ARBA" id="ARBA00023125"/>
    </source>
</evidence>
<dbReference type="EMBL" id="PDCR01000037">
    <property type="protein sequence ID" value="PEG52099.1"/>
    <property type="molecule type" value="Genomic_DNA"/>
</dbReference>
<dbReference type="GO" id="GO:0003677">
    <property type="term" value="F:DNA binding"/>
    <property type="evidence" value="ECO:0007669"/>
    <property type="project" value="UniProtKB-UniRule"/>
</dbReference>
<reference evidence="5 7" key="2">
    <citation type="submission" date="2017-10" db="EMBL/GenBank/DDBJ databases">
        <title>The new phylogeny of genus Mycobacterium.</title>
        <authorList>
            <person name="Tortoli E."/>
            <person name="Trovato A."/>
            <person name="Cirillo D.M."/>
        </authorList>
    </citation>
    <scope>NUCLEOTIDE SEQUENCE [LARGE SCALE GENOMIC DNA]</scope>
    <source>
        <strain evidence="5 7">IP141170001</strain>
    </source>
</reference>
<evidence type="ECO:0000313" key="6">
    <source>
        <dbReference type="Proteomes" id="UP000191039"/>
    </source>
</evidence>
<dbReference type="Proteomes" id="UP000220340">
    <property type="component" value="Unassembled WGS sequence"/>
</dbReference>
<dbReference type="InterPro" id="IPR009057">
    <property type="entry name" value="Homeodomain-like_sf"/>
</dbReference>
<comment type="caution">
    <text evidence="4">The sequence shown here is derived from an EMBL/GenBank/DDBJ whole genome shotgun (WGS) entry which is preliminary data.</text>
</comment>
<dbReference type="OrthoDB" id="4707781at2"/>
<dbReference type="Pfam" id="PF00440">
    <property type="entry name" value="TetR_N"/>
    <property type="match status" value="1"/>
</dbReference>
<dbReference type="SUPFAM" id="SSF46689">
    <property type="entry name" value="Homeodomain-like"/>
    <property type="match status" value="1"/>
</dbReference>
<dbReference type="PROSITE" id="PS50977">
    <property type="entry name" value="HTH_TETR_2"/>
    <property type="match status" value="1"/>
</dbReference>
<dbReference type="InterPro" id="IPR001647">
    <property type="entry name" value="HTH_TetR"/>
</dbReference>
<feature type="DNA-binding region" description="H-T-H motif" evidence="2">
    <location>
        <begin position="35"/>
        <end position="54"/>
    </location>
</feature>
<keyword evidence="1 2" id="KW-0238">DNA-binding</keyword>
<accession>A0A1Q4HMF6</accession>
<proteinExistence type="predicted"/>
<evidence type="ECO:0000259" key="3">
    <source>
        <dbReference type="PROSITE" id="PS50977"/>
    </source>
</evidence>
<dbReference type="STRING" id="1801.BRW64_02350"/>
<protein>
    <submittedName>
        <fullName evidence="4">TetR family transcriptional regulator</fullName>
    </submittedName>
    <submittedName>
        <fullName evidence="5">TetR/AcrR family transcriptional regulator</fullName>
    </submittedName>
</protein>